<dbReference type="AlphaFoldDB" id="A7RKX9"/>
<dbReference type="HOGENOM" id="CLU_023008_11_1_1"/>
<dbReference type="InParanoid" id="A7RKX9"/>
<evidence type="ECO:0000256" key="1">
    <source>
        <dbReference type="ARBA" id="ARBA00022737"/>
    </source>
</evidence>
<dbReference type="InterPro" id="IPR000008">
    <property type="entry name" value="C2_dom"/>
</dbReference>
<evidence type="ECO:0000313" key="4">
    <source>
        <dbReference type="EMBL" id="EDO47762.1"/>
    </source>
</evidence>
<dbReference type="eggNOG" id="KOG1028">
    <property type="taxonomic scope" value="Eukaryota"/>
</dbReference>
<dbReference type="OMA" id="ECEHWTE"/>
<dbReference type="FunFam" id="2.60.40.150:FF:000237">
    <property type="entry name" value="Synaptotagmin 15"/>
    <property type="match status" value="1"/>
</dbReference>
<dbReference type="STRING" id="45351.A7RKX9"/>
<dbReference type="Proteomes" id="UP000001593">
    <property type="component" value="Unassembled WGS sequence"/>
</dbReference>
<dbReference type="GO" id="GO:0005544">
    <property type="term" value="F:calcium-dependent phospholipid binding"/>
    <property type="evidence" value="ECO:0000318"/>
    <property type="project" value="GO_Central"/>
</dbReference>
<dbReference type="InterPro" id="IPR035892">
    <property type="entry name" value="C2_domain_sf"/>
</dbReference>
<organism evidence="4 5">
    <name type="scientific">Nematostella vectensis</name>
    <name type="common">Starlet sea anemone</name>
    <dbReference type="NCBI Taxonomy" id="45351"/>
    <lineage>
        <taxon>Eukaryota</taxon>
        <taxon>Metazoa</taxon>
        <taxon>Cnidaria</taxon>
        <taxon>Anthozoa</taxon>
        <taxon>Hexacorallia</taxon>
        <taxon>Actiniaria</taxon>
        <taxon>Edwardsiidae</taxon>
        <taxon>Nematostella</taxon>
    </lineage>
</organism>
<dbReference type="GO" id="GO:0061891">
    <property type="term" value="F:calcium ion sensor activity"/>
    <property type="evidence" value="ECO:0000318"/>
    <property type="project" value="GO_Central"/>
</dbReference>
<dbReference type="SUPFAM" id="SSF49562">
    <property type="entry name" value="C2 domain (Calcium/lipid-binding domain, CaLB)"/>
    <property type="match status" value="2"/>
</dbReference>
<accession>A7RKX9</accession>
<feature type="compositionally biased region" description="Acidic residues" evidence="2">
    <location>
        <begin position="14"/>
        <end position="23"/>
    </location>
</feature>
<dbReference type="EMBL" id="DS469517">
    <property type="protein sequence ID" value="EDO47762.1"/>
    <property type="molecule type" value="Genomic_DNA"/>
</dbReference>
<dbReference type="FunFam" id="2.60.40.150:FF:000101">
    <property type="entry name" value="Synaptotagmin 13"/>
    <property type="match status" value="1"/>
</dbReference>
<dbReference type="Pfam" id="PF00168">
    <property type="entry name" value="C2"/>
    <property type="match status" value="2"/>
</dbReference>
<feature type="region of interest" description="Disordered" evidence="2">
    <location>
        <begin position="1"/>
        <end position="23"/>
    </location>
</feature>
<dbReference type="GO" id="GO:0000149">
    <property type="term" value="F:SNARE binding"/>
    <property type="evidence" value="ECO:0000318"/>
    <property type="project" value="GO_Central"/>
</dbReference>
<dbReference type="InterPro" id="IPR047897">
    <property type="entry name" value="Synaptotagmin-15/17_C2A"/>
</dbReference>
<dbReference type="SMART" id="SM00239">
    <property type="entry name" value="C2"/>
    <property type="match status" value="2"/>
</dbReference>
<proteinExistence type="predicted"/>
<evidence type="ECO:0000313" key="5">
    <source>
        <dbReference type="Proteomes" id="UP000001593"/>
    </source>
</evidence>
<dbReference type="GO" id="GO:0016192">
    <property type="term" value="P:vesicle-mediated transport"/>
    <property type="evidence" value="ECO:0000318"/>
    <property type="project" value="GO_Central"/>
</dbReference>
<feature type="compositionally biased region" description="Polar residues" evidence="2">
    <location>
        <begin position="1"/>
        <end position="13"/>
    </location>
</feature>
<dbReference type="PANTHER" id="PTHR10024:SF227">
    <property type="entry name" value="SYNAPTOTAGMIN 1"/>
    <property type="match status" value="1"/>
</dbReference>
<dbReference type="GO" id="GO:0017158">
    <property type="term" value="P:regulation of calcium ion-dependent exocytosis"/>
    <property type="evidence" value="ECO:0000318"/>
    <property type="project" value="GO_Central"/>
</dbReference>
<dbReference type="PANTHER" id="PTHR10024">
    <property type="entry name" value="SYNAPTOTAGMIN"/>
    <property type="match status" value="1"/>
</dbReference>
<reference evidence="4 5" key="1">
    <citation type="journal article" date="2007" name="Science">
        <title>Sea anemone genome reveals ancestral eumetazoan gene repertoire and genomic organization.</title>
        <authorList>
            <person name="Putnam N.H."/>
            <person name="Srivastava M."/>
            <person name="Hellsten U."/>
            <person name="Dirks B."/>
            <person name="Chapman J."/>
            <person name="Salamov A."/>
            <person name="Terry A."/>
            <person name="Shapiro H."/>
            <person name="Lindquist E."/>
            <person name="Kapitonov V.V."/>
            <person name="Jurka J."/>
            <person name="Genikhovich G."/>
            <person name="Grigoriev I.V."/>
            <person name="Lucas S.M."/>
            <person name="Steele R.E."/>
            <person name="Finnerty J.R."/>
            <person name="Technau U."/>
            <person name="Martindale M.Q."/>
            <person name="Rokhsar D.S."/>
        </authorList>
    </citation>
    <scope>NUCLEOTIDE SEQUENCE [LARGE SCALE GENOMIC DNA]</scope>
    <source>
        <strain evidence="5">CH2 X CH6</strain>
    </source>
</reference>
<evidence type="ECO:0000259" key="3">
    <source>
        <dbReference type="PROSITE" id="PS50004"/>
    </source>
</evidence>
<feature type="domain" description="C2" evidence="3">
    <location>
        <begin position="29"/>
        <end position="149"/>
    </location>
</feature>
<dbReference type="GO" id="GO:0070382">
    <property type="term" value="C:exocytic vesicle"/>
    <property type="evidence" value="ECO:0000318"/>
    <property type="project" value="GO_Central"/>
</dbReference>
<sequence>MSLSSRDPSPTSANEDEEDEEDEVYPESHIGRLWFNIQYSTTGQNLVVTLVKARNLPSRSKTVRTCDPFVKIALLPKDKHVSQSRCKRKTKRPTFNETFYIPIAEDELDSSTLQFTVFDGYRMSQQAIIGEAMYPLIDMESTGIQELWRDLEKPIEVSQAKRKLLGDIHISLSYYPTLDRLTIIILRAANLRTIGHKGTDPFVKIAFSIGNKVMKTKKTAVHQDTVNPMFNDAFNYTVTEDDLGTSSLLVSVWHSGGGVREDKLIGRVLLGGMMYARGKECEHWTEMMTNPRKMIKYWHPLGP</sequence>
<evidence type="ECO:0000256" key="2">
    <source>
        <dbReference type="SAM" id="MobiDB-lite"/>
    </source>
</evidence>
<dbReference type="Gene3D" id="2.60.40.150">
    <property type="entry name" value="C2 domain"/>
    <property type="match status" value="2"/>
</dbReference>
<keyword evidence="1" id="KW-0677">Repeat</keyword>
<dbReference type="CDD" id="cd08409">
    <property type="entry name" value="C2B_Synaptotagmin-15"/>
    <property type="match status" value="1"/>
</dbReference>
<keyword evidence="5" id="KW-1185">Reference proteome</keyword>
<dbReference type="PROSITE" id="PS50004">
    <property type="entry name" value="C2"/>
    <property type="match status" value="2"/>
</dbReference>
<dbReference type="PhylomeDB" id="A7RKX9"/>
<name>A7RKX9_NEMVE</name>
<protein>
    <recommendedName>
        <fullName evidence="3">C2 domain-containing protein</fullName>
    </recommendedName>
</protein>
<dbReference type="CDD" id="cd08390">
    <property type="entry name" value="C2A_Synaptotagmin-15-17"/>
    <property type="match status" value="1"/>
</dbReference>
<feature type="domain" description="C2" evidence="3">
    <location>
        <begin position="164"/>
        <end position="285"/>
    </location>
</feature>
<dbReference type="GO" id="GO:0005886">
    <property type="term" value="C:plasma membrane"/>
    <property type="evidence" value="ECO:0000318"/>
    <property type="project" value="GO_Central"/>
</dbReference>
<gene>
    <name evidence="4" type="ORF">NEMVEDRAFT_v1g85661</name>
</gene>